<evidence type="ECO:0000313" key="1">
    <source>
        <dbReference type="EMBL" id="SNU32550.1"/>
    </source>
</evidence>
<dbReference type="Proteomes" id="UP000220639">
    <property type="component" value="Unassembled WGS sequence"/>
</dbReference>
<gene>
    <name evidence="1" type="ORF">KOSB73_100064</name>
</gene>
<proteinExistence type="predicted"/>
<name>A0A285AV44_9ENTR</name>
<dbReference type="RefSeq" id="WP_042927319.1">
    <property type="nucleotide sequence ID" value="NZ_FZTC01000002.1"/>
</dbReference>
<dbReference type="EMBL" id="FZTC01000002">
    <property type="protein sequence ID" value="SNU32550.1"/>
    <property type="molecule type" value="Genomic_DNA"/>
</dbReference>
<dbReference type="AlphaFoldDB" id="A0A285AV44"/>
<evidence type="ECO:0000313" key="2">
    <source>
        <dbReference type="Proteomes" id="UP000220639"/>
    </source>
</evidence>
<sequence>MNSHKNLQEIEVLQVFFKKYHKASLSLDHSKIEIASCDISALLVNGKKCSRPDSIKLSGPIMHTRFQPLWLAILLDLNVRKNVELDVFDFNFVVVELIEKSERVCQAIGLRAIKYSLSDVSYFLLLLIEFRLEIVLNNCVRTIAMFTEVRHEFETSTISKGYIAINPRAASQLHVLSNRTAIVLSTLFFSKRTSLYTLLQKLLLKKEGLILADIAPATLSDLKLLNHHGVISYTRTRKSIEIHGVSVFIEGLNLM</sequence>
<accession>A0A285AV44</accession>
<reference evidence="2" key="1">
    <citation type="submission" date="2017-08" db="EMBL/GenBank/DDBJ databases">
        <authorList>
            <person name="Brisse S."/>
        </authorList>
    </citation>
    <scope>NUCLEOTIDE SEQUENCE [LARGE SCALE GENOMIC DNA]</scope>
    <source>
        <strain evidence="2">06D021</strain>
    </source>
</reference>
<protein>
    <submittedName>
        <fullName evidence="1">Uncharacterized protein</fullName>
    </submittedName>
</protein>
<organism evidence="1 2">
    <name type="scientific">Klebsiella grimontii</name>
    <dbReference type="NCBI Taxonomy" id="2058152"/>
    <lineage>
        <taxon>Bacteria</taxon>
        <taxon>Pseudomonadati</taxon>
        <taxon>Pseudomonadota</taxon>
        <taxon>Gammaproteobacteria</taxon>
        <taxon>Enterobacterales</taxon>
        <taxon>Enterobacteriaceae</taxon>
        <taxon>Klebsiella/Raoultella group</taxon>
        <taxon>Klebsiella</taxon>
    </lineage>
</organism>